<evidence type="ECO:0000313" key="1">
    <source>
        <dbReference type="EMBL" id="KAH7130874.1"/>
    </source>
</evidence>
<accession>A0A9P9E579</accession>
<comment type="caution">
    <text evidence="1">The sequence shown here is derived from an EMBL/GenBank/DDBJ whole genome shotgun (WGS) entry which is preliminary data.</text>
</comment>
<proteinExistence type="predicted"/>
<dbReference type="EMBL" id="JAGMUV010000017">
    <property type="protein sequence ID" value="KAH7130874.1"/>
    <property type="molecule type" value="Genomic_DNA"/>
</dbReference>
<sequence length="154" mass="17503">MDVANLVQSTKAFLSIPPSTFRQLLARGYPWIWETWCSLPFSFWLIKTESEVMQHFKDRAESMIRFEGWIQPVLEDERQQYESGALEPVTAALSSQFSAAEQEHSDFQQLLPTFSAIEGASELAFSVHPDHEKPRQAEGAAKPGKDLGRLQITF</sequence>
<gene>
    <name evidence="1" type="ORF">EDB81DRAFT_888178</name>
</gene>
<dbReference type="AlphaFoldDB" id="A0A9P9E579"/>
<dbReference type="Proteomes" id="UP000738349">
    <property type="component" value="Unassembled WGS sequence"/>
</dbReference>
<evidence type="ECO:0000313" key="2">
    <source>
        <dbReference type="Proteomes" id="UP000738349"/>
    </source>
</evidence>
<name>A0A9P9E579_9HYPO</name>
<reference evidence="1" key="1">
    <citation type="journal article" date="2021" name="Nat. Commun.">
        <title>Genetic determinants of endophytism in the Arabidopsis root mycobiome.</title>
        <authorList>
            <person name="Mesny F."/>
            <person name="Miyauchi S."/>
            <person name="Thiergart T."/>
            <person name="Pickel B."/>
            <person name="Atanasova L."/>
            <person name="Karlsson M."/>
            <person name="Huettel B."/>
            <person name="Barry K.W."/>
            <person name="Haridas S."/>
            <person name="Chen C."/>
            <person name="Bauer D."/>
            <person name="Andreopoulos W."/>
            <person name="Pangilinan J."/>
            <person name="LaButti K."/>
            <person name="Riley R."/>
            <person name="Lipzen A."/>
            <person name="Clum A."/>
            <person name="Drula E."/>
            <person name="Henrissat B."/>
            <person name="Kohler A."/>
            <person name="Grigoriev I.V."/>
            <person name="Martin F.M."/>
            <person name="Hacquard S."/>
        </authorList>
    </citation>
    <scope>NUCLEOTIDE SEQUENCE</scope>
    <source>
        <strain evidence="1">MPI-CAGE-AT-0147</strain>
    </source>
</reference>
<organism evidence="1 2">
    <name type="scientific">Dactylonectria macrodidyma</name>
    <dbReference type="NCBI Taxonomy" id="307937"/>
    <lineage>
        <taxon>Eukaryota</taxon>
        <taxon>Fungi</taxon>
        <taxon>Dikarya</taxon>
        <taxon>Ascomycota</taxon>
        <taxon>Pezizomycotina</taxon>
        <taxon>Sordariomycetes</taxon>
        <taxon>Hypocreomycetidae</taxon>
        <taxon>Hypocreales</taxon>
        <taxon>Nectriaceae</taxon>
        <taxon>Dactylonectria</taxon>
    </lineage>
</organism>
<protein>
    <submittedName>
        <fullName evidence="1">Uncharacterized protein</fullName>
    </submittedName>
</protein>
<keyword evidence="2" id="KW-1185">Reference proteome</keyword>